<dbReference type="InterPro" id="IPR014284">
    <property type="entry name" value="RNA_pol_sigma-70_dom"/>
</dbReference>
<dbReference type="Gene3D" id="1.10.10.10">
    <property type="entry name" value="Winged helix-like DNA-binding domain superfamily/Winged helix DNA-binding domain"/>
    <property type="match status" value="1"/>
</dbReference>
<dbReference type="Gene3D" id="1.10.1740.10">
    <property type="match status" value="1"/>
</dbReference>
<comment type="similarity">
    <text evidence="1 6">Belongs to the sigma-70 factor family. ECF subfamily.</text>
</comment>
<dbReference type="PANTHER" id="PTHR43133">
    <property type="entry name" value="RNA POLYMERASE ECF-TYPE SIGMA FACTO"/>
    <property type="match status" value="1"/>
</dbReference>
<evidence type="ECO:0000256" key="6">
    <source>
        <dbReference type="RuleBase" id="RU000716"/>
    </source>
</evidence>
<evidence type="ECO:0000313" key="10">
    <source>
        <dbReference type="Proteomes" id="UP001165363"/>
    </source>
</evidence>
<dbReference type="EMBL" id="JAMGBD010000001">
    <property type="protein sequence ID" value="MCL6683733.1"/>
    <property type="molecule type" value="Genomic_DNA"/>
</dbReference>
<dbReference type="CDD" id="cd06171">
    <property type="entry name" value="Sigma70_r4"/>
    <property type="match status" value="1"/>
</dbReference>
<keyword evidence="5 6" id="KW-0804">Transcription</keyword>
<dbReference type="Pfam" id="PF04542">
    <property type="entry name" value="Sigma70_r2"/>
    <property type="match status" value="1"/>
</dbReference>
<dbReference type="PANTHER" id="PTHR43133:SF25">
    <property type="entry name" value="RNA POLYMERASE SIGMA FACTOR RFAY-RELATED"/>
    <property type="match status" value="1"/>
</dbReference>
<feature type="domain" description="RNA polymerase sigma factor 70 region 4 type 2" evidence="8">
    <location>
        <begin position="143"/>
        <end position="194"/>
    </location>
</feature>
<dbReference type="PROSITE" id="PS01063">
    <property type="entry name" value="SIGMA70_ECF"/>
    <property type="match status" value="1"/>
</dbReference>
<accession>A0ABT0RM80</accession>
<dbReference type="SUPFAM" id="SSF88659">
    <property type="entry name" value="Sigma3 and sigma4 domains of RNA polymerase sigma factors"/>
    <property type="match status" value="1"/>
</dbReference>
<dbReference type="Proteomes" id="UP001165363">
    <property type="component" value="Unassembled WGS sequence"/>
</dbReference>
<protein>
    <recommendedName>
        <fullName evidence="6">RNA polymerase sigma factor</fullName>
    </recommendedName>
</protein>
<sequence>MRNFAPTLFTPRVATSNRPVPGASLPGAGHLQSFNQLILPHLDGAYNLARYLTRDPVLSEDVVQDALLRAFRAFAQFRGESPKAWLFAIVRNCCRSAQTPGGAVSLVVHESSLGEEAAALVKNQPDPGPSPEDEVLRKAEIGQVRAAIEAIPEPFREAIVLRELEDLSYAEIAEVTGVPIGTVMSRLARGRAMLAKELLPAGRNGDEQSRSVK</sequence>
<dbReference type="InterPro" id="IPR013249">
    <property type="entry name" value="RNA_pol_sigma70_r4_t2"/>
</dbReference>
<dbReference type="SUPFAM" id="SSF88946">
    <property type="entry name" value="Sigma2 domain of RNA polymerase sigma factors"/>
    <property type="match status" value="1"/>
</dbReference>
<keyword evidence="4 6" id="KW-0238">DNA-binding</keyword>
<comment type="caution">
    <text evidence="9">The sequence shown here is derived from an EMBL/GenBank/DDBJ whole genome shotgun (WGS) entry which is preliminary data.</text>
</comment>
<keyword evidence="2 6" id="KW-0805">Transcription regulation</keyword>
<proteinExistence type="inferred from homology"/>
<evidence type="ECO:0000256" key="2">
    <source>
        <dbReference type="ARBA" id="ARBA00023015"/>
    </source>
</evidence>
<dbReference type="InterPro" id="IPR013324">
    <property type="entry name" value="RNA_pol_sigma_r3/r4-like"/>
</dbReference>
<dbReference type="InterPro" id="IPR007627">
    <property type="entry name" value="RNA_pol_sigma70_r2"/>
</dbReference>
<name>A0ABT0RM80_9SPHN</name>
<dbReference type="Pfam" id="PF08281">
    <property type="entry name" value="Sigma70_r4_2"/>
    <property type="match status" value="1"/>
</dbReference>
<dbReference type="InterPro" id="IPR000838">
    <property type="entry name" value="RNA_pol_sigma70_ECF_CS"/>
</dbReference>
<evidence type="ECO:0000256" key="3">
    <source>
        <dbReference type="ARBA" id="ARBA00023082"/>
    </source>
</evidence>
<evidence type="ECO:0000259" key="8">
    <source>
        <dbReference type="Pfam" id="PF08281"/>
    </source>
</evidence>
<evidence type="ECO:0000256" key="4">
    <source>
        <dbReference type="ARBA" id="ARBA00023125"/>
    </source>
</evidence>
<evidence type="ECO:0000259" key="7">
    <source>
        <dbReference type="Pfam" id="PF04542"/>
    </source>
</evidence>
<gene>
    <name evidence="9" type="ORF">LZ536_07450</name>
</gene>
<dbReference type="InterPro" id="IPR039425">
    <property type="entry name" value="RNA_pol_sigma-70-like"/>
</dbReference>
<evidence type="ECO:0000313" key="9">
    <source>
        <dbReference type="EMBL" id="MCL6683733.1"/>
    </source>
</evidence>
<evidence type="ECO:0000256" key="5">
    <source>
        <dbReference type="ARBA" id="ARBA00023163"/>
    </source>
</evidence>
<reference evidence="9" key="1">
    <citation type="submission" date="2022-05" db="EMBL/GenBank/DDBJ databases">
        <authorList>
            <person name="Jo J.-H."/>
            <person name="Im W.-T."/>
        </authorList>
    </citation>
    <scope>NUCLEOTIDE SEQUENCE</scope>
    <source>
        <strain evidence="9">SE158</strain>
    </source>
</reference>
<evidence type="ECO:0000256" key="1">
    <source>
        <dbReference type="ARBA" id="ARBA00010641"/>
    </source>
</evidence>
<dbReference type="RefSeq" id="WP_249847776.1">
    <property type="nucleotide sequence ID" value="NZ_JAMGBD010000001.1"/>
</dbReference>
<keyword evidence="3 6" id="KW-0731">Sigma factor</keyword>
<organism evidence="9 10">
    <name type="scientific">Sphingomonas alba</name>
    <dbReference type="NCBI Taxonomy" id="2908208"/>
    <lineage>
        <taxon>Bacteria</taxon>
        <taxon>Pseudomonadati</taxon>
        <taxon>Pseudomonadota</taxon>
        <taxon>Alphaproteobacteria</taxon>
        <taxon>Sphingomonadales</taxon>
        <taxon>Sphingomonadaceae</taxon>
        <taxon>Sphingomonas</taxon>
    </lineage>
</organism>
<keyword evidence="10" id="KW-1185">Reference proteome</keyword>
<dbReference type="InterPro" id="IPR036388">
    <property type="entry name" value="WH-like_DNA-bd_sf"/>
</dbReference>
<dbReference type="InterPro" id="IPR013325">
    <property type="entry name" value="RNA_pol_sigma_r2"/>
</dbReference>
<feature type="domain" description="RNA polymerase sigma-70 region 2" evidence="7">
    <location>
        <begin position="38"/>
        <end position="96"/>
    </location>
</feature>
<dbReference type="NCBIfam" id="TIGR02937">
    <property type="entry name" value="sigma70-ECF"/>
    <property type="match status" value="1"/>
</dbReference>